<keyword evidence="4" id="KW-1185">Reference proteome</keyword>
<dbReference type="InterPro" id="IPR038610">
    <property type="entry name" value="FliK-like_C_sf"/>
</dbReference>
<gene>
    <name evidence="3" type="ORF">EV678_3171</name>
</gene>
<sequence length="392" mass="41850">MIPSDLVNLPRVRLDASIQQVAPSQAVSDLLSELVPGQRILADIQAALPNGTYRAMIAQREVTLALPFSAKSGDSLEMEVVENNGRTALAVIANPRQETTAESSASTSLSRAGQLIATLLTDAPDKLQERATPLNGNQPLLANPKLPAEQLAPLLKQAISTSGLFYEAHQARWTSGQFNLAELLKEPQAQAGASQSPPAAPSRQEPPSVPQPQSQSPQPATSNTPTIPVAPQKADEPTGTQPLPPPQTSTGNTTQTTSNTPPGLAADLVPLIRQQLESLASNTYIWHGQIWPGQEMLWEMVEEDGRNGAQDEDGEPASTWNTRLRLTLPHLGEIQARIGLTGHQISLHLTATNPETREQLRGHGQGLASQFEAAGLTLGGFMVDKNEPDTTP</sequence>
<protein>
    <submittedName>
        <fullName evidence="3">Flagellar hook-length control protein FliK</fullName>
    </submittedName>
</protein>
<evidence type="ECO:0000256" key="1">
    <source>
        <dbReference type="SAM" id="MobiDB-lite"/>
    </source>
</evidence>
<keyword evidence="3" id="KW-0282">Flagellum</keyword>
<comment type="caution">
    <text evidence="3">The sequence shown here is derived from an EMBL/GenBank/DDBJ whole genome shotgun (WGS) entry which is preliminary data.</text>
</comment>
<dbReference type="Proteomes" id="UP000292136">
    <property type="component" value="Unassembled WGS sequence"/>
</dbReference>
<evidence type="ECO:0000259" key="2">
    <source>
        <dbReference type="Pfam" id="PF02120"/>
    </source>
</evidence>
<feature type="region of interest" description="Disordered" evidence="1">
    <location>
        <begin position="187"/>
        <end position="265"/>
    </location>
</feature>
<accession>A0ABY0IK55</accession>
<evidence type="ECO:0000313" key="4">
    <source>
        <dbReference type="Proteomes" id="UP000292136"/>
    </source>
</evidence>
<dbReference type="InterPro" id="IPR021136">
    <property type="entry name" value="Flagellar_hook_control-like_C"/>
</dbReference>
<dbReference type="CDD" id="cd17470">
    <property type="entry name" value="T3SS_Flik_C"/>
    <property type="match status" value="1"/>
</dbReference>
<organism evidence="3 4">
    <name type="scientific">Azospira oryzae</name>
    <dbReference type="NCBI Taxonomy" id="146939"/>
    <lineage>
        <taxon>Bacteria</taxon>
        <taxon>Pseudomonadati</taxon>
        <taxon>Pseudomonadota</taxon>
        <taxon>Betaproteobacteria</taxon>
        <taxon>Rhodocyclales</taxon>
        <taxon>Rhodocyclaceae</taxon>
        <taxon>Azospira</taxon>
    </lineage>
</organism>
<dbReference type="EMBL" id="SHKM01000004">
    <property type="protein sequence ID" value="RZT75568.1"/>
    <property type="molecule type" value="Genomic_DNA"/>
</dbReference>
<reference evidence="3 4" key="1">
    <citation type="submission" date="2019-02" db="EMBL/GenBank/DDBJ databases">
        <title>Genomic Encyclopedia of Type Strains, Phase IV (KMG-IV): sequencing the most valuable type-strain genomes for metagenomic binning, comparative biology and taxonomic classification.</title>
        <authorList>
            <person name="Goeker M."/>
        </authorList>
    </citation>
    <scope>NUCLEOTIDE SEQUENCE [LARGE SCALE GENOMIC DNA]</scope>
    <source>
        <strain evidence="3 4">DSM 21223</strain>
    </source>
</reference>
<feature type="domain" description="Flagellar hook-length control protein-like C-terminal" evidence="2">
    <location>
        <begin position="315"/>
        <end position="390"/>
    </location>
</feature>
<dbReference type="Pfam" id="PF02120">
    <property type="entry name" value="Flg_hook"/>
    <property type="match status" value="1"/>
</dbReference>
<dbReference type="RefSeq" id="WP_130460206.1">
    <property type="nucleotide sequence ID" value="NZ_SHKM01000004.1"/>
</dbReference>
<feature type="compositionally biased region" description="Low complexity" evidence="1">
    <location>
        <begin position="248"/>
        <end position="263"/>
    </location>
</feature>
<keyword evidence="3" id="KW-0969">Cilium</keyword>
<feature type="compositionally biased region" description="Low complexity" evidence="1">
    <location>
        <begin position="187"/>
        <end position="226"/>
    </location>
</feature>
<keyword evidence="3" id="KW-0966">Cell projection</keyword>
<name>A0ABY0IK55_9RHOO</name>
<evidence type="ECO:0000313" key="3">
    <source>
        <dbReference type="EMBL" id="RZT75568.1"/>
    </source>
</evidence>
<proteinExistence type="predicted"/>
<dbReference type="Gene3D" id="3.30.750.140">
    <property type="match status" value="1"/>
</dbReference>